<keyword evidence="9 10" id="KW-0143">Chaperone</keyword>
<evidence type="ECO:0000313" key="19">
    <source>
        <dbReference type="Proteomes" id="UP000041770"/>
    </source>
</evidence>
<dbReference type="Proteomes" id="UP001196338">
    <property type="component" value="Unassembled WGS sequence"/>
</dbReference>
<dbReference type="PANTHER" id="PTHR35869">
    <property type="entry name" value="OUTER-MEMBRANE LIPOPROTEIN CARRIER PROTEIN"/>
    <property type="match status" value="1"/>
</dbReference>
<dbReference type="SUPFAM" id="SSF89392">
    <property type="entry name" value="Prokaryotic lipoproteins and lipoprotein localization factors"/>
    <property type="match status" value="1"/>
</dbReference>
<reference evidence="17 22" key="5">
    <citation type="submission" date="2019-07" db="EMBL/GenBank/DDBJ databases">
        <title>Phenotypic and genotypic antimicrobial resistance traits of Vibrio cholerae non-O1/non-O139 isolated from a large Austrian lake frequently associated with cases of infection.</title>
        <authorList>
            <person name="Lepuschitz S."/>
            <person name="Baron S."/>
            <person name="Larvor E."/>
            <person name="Granier S."/>
            <person name="Pretzer C."/>
            <person name="Mach R.L."/>
            <person name="Farnleitner A.H."/>
            <person name="Ruppitsch W."/>
            <person name="Pleininger S."/>
            <person name="Indra A."/>
            <person name="Kirschner A.K.T."/>
        </authorList>
    </citation>
    <scope>NUCLEOTIDE SEQUENCE [LARGE SCALE GENOMIC DNA]</scope>
    <source>
        <strain evidence="17 22">A12JL36W90</strain>
    </source>
</reference>
<evidence type="ECO:0000313" key="16">
    <source>
        <dbReference type="EMBL" id="TBM46836.1"/>
    </source>
</evidence>
<comment type="subunit">
    <text evidence="3 10">Monomer.</text>
</comment>
<evidence type="ECO:0000313" key="17">
    <source>
        <dbReference type="EMBL" id="TQP13404.1"/>
    </source>
</evidence>
<dbReference type="Proteomes" id="UP000323225">
    <property type="component" value="Unassembled WGS sequence"/>
</dbReference>
<dbReference type="Proteomes" id="UP000041770">
    <property type="component" value="Unassembled WGS sequence"/>
</dbReference>
<evidence type="ECO:0000313" key="13">
    <source>
        <dbReference type="EMBL" id="KAA1254994.1"/>
    </source>
</evidence>
<dbReference type="OMA" id="YDPFVEQ"/>
<reference evidence="13 23" key="6">
    <citation type="submission" date="2019-09" db="EMBL/GenBank/DDBJ databases">
        <authorList>
            <person name="Kritzky A."/>
            <person name="Schelkanova E.Y."/>
            <person name="Alkhova Z.V."/>
            <person name="Smirnova N.I."/>
        </authorList>
    </citation>
    <scope>NUCLEOTIDE SEQUENCE [LARGE SCALE GENOMIC DNA]</scope>
    <source>
        <strain evidence="13 23">M1526</strain>
    </source>
</reference>
<dbReference type="SMR" id="A0A0F2TSG3"/>
<dbReference type="Proteomes" id="UP000294145">
    <property type="component" value="Unassembled WGS sequence"/>
</dbReference>
<evidence type="ECO:0000313" key="20">
    <source>
        <dbReference type="Proteomes" id="UP000046067"/>
    </source>
</evidence>
<dbReference type="EMBL" id="VSIJ01000036">
    <property type="protein sequence ID" value="TXX64392.1"/>
    <property type="molecule type" value="Genomic_DNA"/>
</dbReference>
<evidence type="ECO:0000313" key="23">
    <source>
        <dbReference type="Proteomes" id="UP000323225"/>
    </source>
</evidence>
<evidence type="ECO:0000313" key="11">
    <source>
        <dbReference type="EMBL" id="CSB52101.1"/>
    </source>
</evidence>
<reference evidence="14" key="7">
    <citation type="submission" date="2021-05" db="EMBL/GenBank/DDBJ databases">
        <authorList>
            <person name="Stine C."/>
        </authorList>
    </citation>
    <scope>NUCLEOTIDE SEQUENCE</scope>
    <source>
        <strain evidence="14">TDS0091212</strain>
    </source>
</reference>
<dbReference type="EMBL" id="QZRB01000010">
    <property type="protein sequence ID" value="MVD23443.1"/>
    <property type="molecule type" value="Genomic_DNA"/>
</dbReference>
<dbReference type="GO" id="GO:0042953">
    <property type="term" value="P:lipoprotein transport"/>
    <property type="evidence" value="ECO:0007669"/>
    <property type="project" value="InterPro"/>
</dbReference>
<dbReference type="EMBL" id="VUAA01000008">
    <property type="protein sequence ID" value="KAA1254994.1"/>
    <property type="molecule type" value="Genomic_DNA"/>
</dbReference>
<reference evidence="16 21" key="3">
    <citation type="submission" date="2019-02" db="EMBL/GenBank/DDBJ databases">
        <title>Genomic plasticity associated with the antimicrobial resistance in Vibrio cholerae.</title>
        <authorList>
            <person name="Verma J."/>
            <person name="Bag S."/>
            <person name="Saha B."/>
            <person name="Kumar P."/>
            <person name="Ghosh T.S."/>
            <person name="Dayal M."/>
            <person name="Senapati T."/>
            <person name="Mehra S."/>
            <person name="Dey P."/>
            <person name="Desigamani A."/>
            <person name="Kumar D."/>
            <person name="Rana P."/>
            <person name="Kumar B."/>
            <person name="Maiti T.K."/>
            <person name="Sharma N.C."/>
            <person name="Bhadra R.K."/>
            <person name="Mutreja A."/>
            <person name="Nair G.B."/>
            <person name="Ramamurthy T."/>
            <person name="Das B."/>
        </authorList>
    </citation>
    <scope>NUCLEOTIDE SEQUENCE [LARGE SCALE GENOMIC DNA]</scope>
    <source>
        <strain evidence="16 21">IDH06781</strain>
    </source>
</reference>
<evidence type="ECO:0000313" key="14">
    <source>
        <dbReference type="EMBL" id="MBS7673857.1"/>
    </source>
</evidence>
<evidence type="ECO:0000256" key="3">
    <source>
        <dbReference type="ARBA" id="ARBA00011245"/>
    </source>
</evidence>
<accession>A0A0F2TSG3</accession>
<proteinExistence type="inferred from homology"/>
<protein>
    <recommendedName>
        <fullName evidence="4 10">Outer-membrane lipoprotein carrier protein</fullName>
    </recommendedName>
</protein>
<feature type="signal peptide" evidence="10">
    <location>
        <begin position="1"/>
        <end position="16"/>
    </location>
</feature>
<dbReference type="EMBL" id="CWQY01000051">
    <property type="protein sequence ID" value="CSD33149.1"/>
    <property type="molecule type" value="Genomic_DNA"/>
</dbReference>
<keyword evidence="8 10" id="KW-0653">Protein transport</keyword>
<reference evidence="14" key="8">
    <citation type="submission" date="2023-08" db="EMBL/GenBank/DDBJ databases">
        <title>Vibrio cholerae Outbreaks in Tanzania Exemplify Founder Flush: Simultaneous Increases in Population Size and Genetic Diversity.</title>
        <authorList>
            <person name="Debes A.K."/>
            <person name="Mohammed A."/>
            <person name="Maseke I."/>
            <person name="Almeida M."/>
            <person name="Li S."/>
            <person name="Matimba H."/>
            <person name="Joachim A."/>
            <person name="Mizinduko M."/>
            <person name="Nyanga S."/>
            <person name="Kelly M."/>
            <person name="Kachwamba Y."/>
            <person name="Schaffer A.M."/>
            <person name="Nyanga A.S."/>
            <person name="Mghamba J."/>
            <person name="Mosha F.S."/>
            <person name="Sack D.A."/>
            <person name="Stine O.C."/>
        </authorList>
    </citation>
    <scope>NUCLEOTIDE SEQUENCE</scope>
    <source>
        <strain evidence="14">TDS0091212</strain>
    </source>
</reference>
<organism evidence="17 22">
    <name type="scientific">Vibrio cholerae</name>
    <dbReference type="NCBI Taxonomy" id="666"/>
    <lineage>
        <taxon>Bacteria</taxon>
        <taxon>Pseudomonadati</taxon>
        <taxon>Pseudomonadota</taxon>
        <taxon>Gammaproteobacteria</taxon>
        <taxon>Vibrionales</taxon>
        <taxon>Vibrionaceae</taxon>
        <taxon>Vibrio</taxon>
    </lineage>
</organism>
<name>A0A0F2TSG3_VIBCL</name>
<keyword evidence="17" id="KW-0449">Lipoprotein</keyword>
<comment type="similarity">
    <text evidence="2 10">Belongs to the LolA family.</text>
</comment>
<evidence type="ECO:0000256" key="2">
    <source>
        <dbReference type="ARBA" id="ARBA00007615"/>
    </source>
</evidence>
<evidence type="ECO:0000256" key="5">
    <source>
        <dbReference type="ARBA" id="ARBA00022448"/>
    </source>
</evidence>
<keyword evidence="6 10" id="KW-0732">Signal</keyword>
<dbReference type="Proteomes" id="UP000471242">
    <property type="component" value="Unassembled WGS sequence"/>
</dbReference>
<evidence type="ECO:0000313" key="25">
    <source>
        <dbReference type="Proteomes" id="UP000471242"/>
    </source>
</evidence>
<feature type="chain" id="PRO_5015204722" description="Outer-membrane lipoprotein carrier protein" evidence="10">
    <location>
        <begin position="17"/>
        <end position="198"/>
    </location>
</feature>
<evidence type="ECO:0000313" key="15">
    <source>
        <dbReference type="EMBL" id="MVD23443.1"/>
    </source>
</evidence>
<dbReference type="PANTHER" id="PTHR35869:SF1">
    <property type="entry name" value="OUTER-MEMBRANE LIPOPROTEIN CARRIER PROTEIN"/>
    <property type="match status" value="1"/>
</dbReference>
<comment type="subcellular location">
    <subcellularLocation>
        <location evidence="1 10">Periplasm</location>
    </subcellularLocation>
</comment>
<dbReference type="EMBL" id="CWQJ01000001">
    <property type="protein sequence ID" value="CSB52101.1"/>
    <property type="molecule type" value="Genomic_DNA"/>
</dbReference>
<evidence type="ECO:0000256" key="9">
    <source>
        <dbReference type="ARBA" id="ARBA00023186"/>
    </source>
</evidence>
<evidence type="ECO:0000313" key="24">
    <source>
        <dbReference type="Proteomes" id="UP000323819"/>
    </source>
</evidence>
<gene>
    <name evidence="10 17" type="primary">lolA</name>
    <name evidence="15" type="ORF">D6U24_08755</name>
    <name evidence="12" type="ORF">ERS013200_03906</name>
    <name evidence="11" type="ORF">ERS013201_00113</name>
    <name evidence="16" type="ORF">EYB64_00640</name>
    <name evidence="13" type="ORF">F0M16_09005</name>
    <name evidence="17" type="ORF">FLM02_11235</name>
    <name evidence="18" type="ORF">FXF03_16325</name>
    <name evidence="14" type="ORF">KIN13_10495</name>
</gene>
<dbReference type="RefSeq" id="WP_001045827.1">
    <property type="nucleotide sequence ID" value="NZ_AP018677.1"/>
</dbReference>
<sequence length="198" mass="22301" precursor="true">MNKWLALLFCSFSAIAAPKDTLSERLAMSEGFSATFNQQVLSPEGKVILTGNGKVDIARPSLFRWETETPDENLLVSDGTTLWHFDPFVEQVTLYRAEEALEQTPFVLLTRNKASDWDAYHVEEKGDVFTLTPTALDSNQGRFQITISEKGVVQGFKVIEQDGQQSEFTFSKVKQQKPNASVFNYKVPKGVEVDDQRN</sequence>
<dbReference type="InterPro" id="IPR018323">
    <property type="entry name" value="OM_lipoprot_carrier_LolA_Pbac"/>
</dbReference>
<dbReference type="Gene3D" id="2.50.20.10">
    <property type="entry name" value="Lipoprotein localisation LolA/LolB/LppX"/>
    <property type="match status" value="1"/>
</dbReference>
<evidence type="ECO:0000256" key="7">
    <source>
        <dbReference type="ARBA" id="ARBA00022764"/>
    </source>
</evidence>
<evidence type="ECO:0000313" key="12">
    <source>
        <dbReference type="EMBL" id="CSD33149.1"/>
    </source>
</evidence>
<keyword evidence="5 10" id="KW-0813">Transport</keyword>
<dbReference type="HAMAP" id="MF_00240">
    <property type="entry name" value="LolA"/>
    <property type="match status" value="1"/>
</dbReference>
<evidence type="ECO:0000256" key="4">
    <source>
        <dbReference type="ARBA" id="ARBA00014035"/>
    </source>
</evidence>
<dbReference type="GeneID" id="88785458"/>
<evidence type="ECO:0000256" key="8">
    <source>
        <dbReference type="ARBA" id="ARBA00022927"/>
    </source>
</evidence>
<evidence type="ECO:0000256" key="10">
    <source>
        <dbReference type="HAMAP-Rule" id="MF_00240"/>
    </source>
</evidence>
<dbReference type="Pfam" id="PF03548">
    <property type="entry name" value="LolA"/>
    <property type="match status" value="1"/>
</dbReference>
<dbReference type="InterPro" id="IPR029046">
    <property type="entry name" value="LolA/LolB/LppX"/>
</dbReference>
<dbReference type="Proteomes" id="UP000319979">
    <property type="component" value="Unassembled WGS sequence"/>
</dbReference>
<dbReference type="AlphaFoldDB" id="A0A0F2TSG3"/>
<reference evidence="19 20" key="1">
    <citation type="submission" date="2015-07" db="EMBL/GenBank/DDBJ databases">
        <authorList>
            <consortium name="Pathogen Informatics"/>
        </authorList>
    </citation>
    <scope>NUCLEOTIDE SEQUENCE [LARGE SCALE GENOMIC DNA]</scope>
    <source>
        <strain evidence="12 19">A316</strain>
        <strain evidence="11 20">A325</strain>
    </source>
</reference>
<keyword evidence="7 10" id="KW-0574">Periplasm</keyword>
<reference evidence="18 24" key="4">
    <citation type="submission" date="2019-06" db="EMBL/GenBank/DDBJ databases">
        <title>Vibrio cholerae phylogeny based on whole-genome sequencing reveals genetic diversity and population strucutre.</title>
        <authorList>
            <person name="Zhiqiu Y."/>
            <person name="Bin L."/>
            <person name="Lingyan J."/>
        </authorList>
    </citation>
    <scope>NUCLEOTIDE SEQUENCE [LARGE SCALE GENOMIC DNA]</scope>
    <source>
        <strain evidence="18 24">N2814</strain>
    </source>
</reference>
<dbReference type="Proteomes" id="UP000046067">
    <property type="component" value="Unassembled WGS sequence"/>
</dbReference>
<dbReference type="Proteomes" id="UP000323819">
    <property type="component" value="Unassembled WGS sequence"/>
</dbReference>
<dbReference type="InterPro" id="IPR004564">
    <property type="entry name" value="OM_lipoprot_carrier_LolA-like"/>
</dbReference>
<comment type="function">
    <text evidence="10">Participates in the translocation of lipoproteins from the inner membrane to the outer membrane. Only forms a complex with a lipoprotein if the residue after the N-terminal Cys is not an aspartate (The Asp acts as a targeting signal to indicate that the lipoprotein should stay in the inner membrane).</text>
</comment>
<dbReference type="KEGG" id="vcq:EN18_08860"/>
<dbReference type="CDD" id="cd16325">
    <property type="entry name" value="LolA"/>
    <property type="match status" value="1"/>
</dbReference>
<evidence type="ECO:0000256" key="6">
    <source>
        <dbReference type="ARBA" id="ARBA00022729"/>
    </source>
</evidence>
<dbReference type="EMBL" id="JAHBND010000443">
    <property type="protein sequence ID" value="MBS7673857.1"/>
    <property type="molecule type" value="Genomic_DNA"/>
</dbReference>
<evidence type="ECO:0000313" key="18">
    <source>
        <dbReference type="EMBL" id="TXX64392.1"/>
    </source>
</evidence>
<reference evidence="15 25" key="2">
    <citation type="submission" date="2018-09" db="EMBL/GenBank/DDBJ databases">
        <title>Genomic epidemiology reveals two lineages of Vibrio cholerae that can cause global cholera epidemics despite absence of cholera toxin gene.</title>
        <authorList>
            <person name="Wang H."/>
            <person name="Zen W."/>
            <person name="Yu H."/>
            <person name="Zhang W."/>
            <person name="Pan J."/>
            <person name="Yang C."/>
            <person name="Cui Y."/>
        </authorList>
    </citation>
    <scope>NUCLEOTIDE SEQUENCE [LARGE SCALE GENOMIC DNA]</scope>
    <source>
        <strain evidence="15 25">00-1_S85</strain>
    </source>
</reference>
<dbReference type="EMBL" id="SISP01000001">
    <property type="protein sequence ID" value="TBM46836.1"/>
    <property type="molecule type" value="Genomic_DNA"/>
</dbReference>
<dbReference type="EMBL" id="VIOS01000039">
    <property type="protein sequence ID" value="TQP13404.1"/>
    <property type="molecule type" value="Genomic_DNA"/>
</dbReference>
<dbReference type="NCBIfam" id="TIGR00547">
    <property type="entry name" value="lolA"/>
    <property type="match status" value="1"/>
</dbReference>
<evidence type="ECO:0000256" key="1">
    <source>
        <dbReference type="ARBA" id="ARBA00004418"/>
    </source>
</evidence>
<dbReference type="KEGG" id="vcx:VAA049_2631"/>
<evidence type="ECO:0000313" key="22">
    <source>
        <dbReference type="Proteomes" id="UP000319979"/>
    </source>
</evidence>
<dbReference type="GO" id="GO:0044874">
    <property type="term" value="P:lipoprotein localization to outer membrane"/>
    <property type="evidence" value="ECO:0007669"/>
    <property type="project" value="UniProtKB-UniRule"/>
</dbReference>
<evidence type="ECO:0000313" key="21">
    <source>
        <dbReference type="Proteomes" id="UP000294145"/>
    </source>
</evidence>
<dbReference type="GO" id="GO:0030288">
    <property type="term" value="C:outer membrane-bounded periplasmic space"/>
    <property type="evidence" value="ECO:0007669"/>
    <property type="project" value="TreeGrafter"/>
</dbReference>